<dbReference type="Gene3D" id="3.40.50.1820">
    <property type="entry name" value="alpha/beta hydrolase"/>
    <property type="match status" value="1"/>
</dbReference>
<dbReference type="OrthoDB" id="231913at2"/>
<proteinExistence type="predicted"/>
<organism evidence="2 3">
    <name type="scientific">Cystobacter fuscus (strain ATCC 25194 / DSM 2262 / NBRC 100088 / M29)</name>
    <dbReference type="NCBI Taxonomy" id="1242864"/>
    <lineage>
        <taxon>Bacteria</taxon>
        <taxon>Pseudomonadati</taxon>
        <taxon>Myxococcota</taxon>
        <taxon>Myxococcia</taxon>
        <taxon>Myxococcales</taxon>
        <taxon>Cystobacterineae</taxon>
        <taxon>Archangiaceae</taxon>
        <taxon>Cystobacter</taxon>
    </lineage>
</organism>
<feature type="compositionally biased region" description="Basic and acidic residues" evidence="1">
    <location>
        <begin position="535"/>
        <end position="547"/>
    </location>
</feature>
<accession>S9PAA0</accession>
<name>S9PAA0_CYSF2</name>
<gene>
    <name evidence="2" type="ORF">D187_003086</name>
</gene>
<dbReference type="Proteomes" id="UP000011682">
    <property type="component" value="Unassembled WGS sequence"/>
</dbReference>
<dbReference type="RefSeq" id="WP_002632054.1">
    <property type="nucleotide sequence ID" value="NZ_ANAH02000018.1"/>
</dbReference>
<reference evidence="2" key="1">
    <citation type="submission" date="2013-05" db="EMBL/GenBank/DDBJ databases">
        <title>Genome assembly of Cystobacter fuscus DSM 2262.</title>
        <authorList>
            <person name="Sharma G."/>
            <person name="Khatri I."/>
            <person name="Kaur C."/>
            <person name="Mayilraj S."/>
            <person name="Subramanian S."/>
        </authorList>
    </citation>
    <scope>NUCLEOTIDE SEQUENCE [LARGE SCALE GENOMIC DNA]</scope>
    <source>
        <strain evidence="2">DSM 2262</strain>
    </source>
</reference>
<sequence>MAHKDVPNIVVMVGGTTDPGNTALQSRSASYQNTALEKDPDWYWRDNPELLKALKLLQKKYTNLHLFTAHGWTGDNAAANRKVAGAYLANRLCGGAGQKAYYKALLNSEVSFHLIGHSHGGNVINELTREAAHSKAWPKHWKIRSITYLSTPFFTQLHPVDTGAFDKDCRILNVFCRYDLTQRVIADFSLEPMTNVLKLAGVDQLTCKLQCLTNGLGFDRQHFESLIKSVSVKDMDPSWKIDLTLMLDKDKGTWFYGAVLRLLGRLNEVFVALQQLVNKLNVGLDFPVPKELDPSGKVHRQVMSAPLAAQFRAELNKLQGGLKKMEAAFKTRLASGQFPLMKVFDDLHVVDFLEPLVKFISVDRKTLQGPLWNLVVQLLREQMFKFDNTSAVPDAQLRNTPFASRIVPLDISIKDPYSTKGKDVAFNKFIKRLEGIEARYAQTNSVYELRDLLFTLLAHVEPMRAKATEWASLVDWYEGLLRNTNWLNKKLGGGSAANDLFLKFVQVLENYALIIKERDCGQLEVPTVAPAKTASKPEQKAELDCTCKQKTPAAKAGESKPPVPPPPPPMGSLGYLAVVAHSTSRQALYLEVQQALEAQFNTLKR</sequence>
<feature type="compositionally biased region" description="Pro residues" evidence="1">
    <location>
        <begin position="561"/>
        <end position="570"/>
    </location>
</feature>
<dbReference type="InterPro" id="IPR029058">
    <property type="entry name" value="AB_hydrolase_fold"/>
</dbReference>
<evidence type="ECO:0000313" key="2">
    <source>
        <dbReference type="EMBL" id="EPX59182.1"/>
    </source>
</evidence>
<comment type="caution">
    <text evidence="2">The sequence shown here is derived from an EMBL/GenBank/DDBJ whole genome shotgun (WGS) entry which is preliminary data.</text>
</comment>
<keyword evidence="3" id="KW-1185">Reference proteome</keyword>
<evidence type="ECO:0000256" key="1">
    <source>
        <dbReference type="SAM" id="MobiDB-lite"/>
    </source>
</evidence>
<dbReference type="AlphaFoldDB" id="S9PAA0"/>
<dbReference type="EMBL" id="ANAH02000018">
    <property type="protein sequence ID" value="EPX59182.1"/>
    <property type="molecule type" value="Genomic_DNA"/>
</dbReference>
<dbReference type="SUPFAM" id="SSF53474">
    <property type="entry name" value="alpha/beta-Hydrolases"/>
    <property type="match status" value="1"/>
</dbReference>
<protein>
    <submittedName>
        <fullName evidence="2">Uncharacterized protein</fullName>
    </submittedName>
</protein>
<dbReference type="eggNOG" id="COG1075">
    <property type="taxonomic scope" value="Bacteria"/>
</dbReference>
<feature type="region of interest" description="Disordered" evidence="1">
    <location>
        <begin position="532"/>
        <end position="571"/>
    </location>
</feature>
<evidence type="ECO:0000313" key="3">
    <source>
        <dbReference type="Proteomes" id="UP000011682"/>
    </source>
</evidence>